<evidence type="ECO:0000259" key="2">
    <source>
        <dbReference type="Pfam" id="PF12697"/>
    </source>
</evidence>
<reference evidence="3" key="1">
    <citation type="submission" date="2014-12" db="EMBL/GenBank/DDBJ databases">
        <title>Genome Sequence of Valsa Canker Pathogens Uncovers a Specific Adaption of Colonization on Woody Bark.</title>
        <authorList>
            <person name="Yin Z."/>
            <person name="Liu H."/>
            <person name="Gao X."/>
            <person name="Li Z."/>
            <person name="Song N."/>
            <person name="Ke X."/>
            <person name="Dai Q."/>
            <person name="Wu Y."/>
            <person name="Sun Y."/>
            <person name="Xu J.-R."/>
            <person name="Kang Z.K."/>
            <person name="Wang L."/>
            <person name="Huang L."/>
        </authorList>
    </citation>
    <scope>NUCLEOTIDE SEQUENCE [LARGE SCALE GENOMIC DNA]</scope>
    <source>
        <strain evidence="3">03-8</strain>
    </source>
</reference>
<feature type="domain" description="AB hydrolase-1" evidence="2">
    <location>
        <begin position="329"/>
        <end position="556"/>
    </location>
</feature>
<protein>
    <submittedName>
        <fullName evidence="3">(S)-hydroxynitrile lyase</fullName>
    </submittedName>
</protein>
<dbReference type="PANTHER" id="PTHR37017:SF3">
    <property type="entry name" value="AB HYDROLASE-1 DOMAIN-CONTAINING PROTEIN"/>
    <property type="match status" value="1"/>
</dbReference>
<evidence type="ECO:0000313" key="3">
    <source>
        <dbReference type="EMBL" id="KUI70850.1"/>
    </source>
</evidence>
<proteinExistence type="predicted"/>
<dbReference type="SUPFAM" id="SSF53474">
    <property type="entry name" value="alpha/beta-Hydrolases"/>
    <property type="match status" value="1"/>
</dbReference>
<dbReference type="Gene3D" id="3.40.50.150">
    <property type="entry name" value="Vaccinia Virus protein VP39"/>
    <property type="match status" value="1"/>
</dbReference>
<dbReference type="SMR" id="A0A194W474"/>
<sequence length="565" mass="62035">MGFSTSSVLVRDEVLLILSTVSGVRAGCIDADWLYKTPQKNIVIVLSEPTLSLNTRNAEYNMATKSNDYLLGRDFHASTRIWLIDLAKEIPKATLDGFDISTKQFPHRNWLPPQVRLHELNAMGPMPKDLLGRYDIVHVGLVVLLVSGGDPSILVNNLLSLLKPGGYLQWNEADIEHLPRVPAADDVPRTNCDELYTKIYAAVGRTGVQLDLRWVRELPKILSNHPDIDLLVADERHPVPDDLAQPASQAHLLSLGEMLQQLDTKTVEDMNLVELYHGAMYEMQQGMSVRMGQVLVVAHHKLQTTNHRLIPITPIPLNFVSLIMAPSDIVLVPGYWEGPGIWRHVVPGLEKNGFTVTTIKLLSTGTPASESPKSPSMYDDIEVIRKAVEAIVDQGKDVLLVGHSAGAFLGSHALREFTPKARKDAGKPGAVVRLAFVTGALFPPGHEHGAAPFMDVQGDKLFCKAPRDLLFNDIANDEEAQAEVERLTFQPGFGWDGKVEYAGWTEIPSAYLICEKDACLPPPLQRQIAEAAKASPIESCDGGHCAPITQAQAVLDFITKVAKEA</sequence>
<dbReference type="InterPro" id="IPR029063">
    <property type="entry name" value="SAM-dependent_MTases_sf"/>
</dbReference>
<keyword evidence="1" id="KW-0732">Signal</keyword>
<accession>A0A194W474</accession>
<keyword evidence="4" id="KW-1185">Reference proteome</keyword>
<dbReference type="AlphaFoldDB" id="A0A194W474"/>
<organism evidence="3 4">
    <name type="scientific">Cytospora mali</name>
    <name type="common">Apple Valsa canker fungus</name>
    <name type="synonym">Valsa mali</name>
    <dbReference type="NCBI Taxonomy" id="578113"/>
    <lineage>
        <taxon>Eukaryota</taxon>
        <taxon>Fungi</taxon>
        <taxon>Dikarya</taxon>
        <taxon>Ascomycota</taxon>
        <taxon>Pezizomycotina</taxon>
        <taxon>Sordariomycetes</taxon>
        <taxon>Sordariomycetidae</taxon>
        <taxon>Diaporthales</taxon>
        <taxon>Cytosporaceae</taxon>
        <taxon>Cytospora</taxon>
    </lineage>
</organism>
<dbReference type="SUPFAM" id="SSF53335">
    <property type="entry name" value="S-adenosyl-L-methionine-dependent methyltransferases"/>
    <property type="match status" value="1"/>
</dbReference>
<dbReference type="InterPro" id="IPR029058">
    <property type="entry name" value="AB_hydrolase_fold"/>
</dbReference>
<dbReference type="InterPro" id="IPR000073">
    <property type="entry name" value="AB_hydrolase_1"/>
</dbReference>
<evidence type="ECO:0000256" key="1">
    <source>
        <dbReference type="SAM" id="SignalP"/>
    </source>
</evidence>
<keyword evidence="3" id="KW-0456">Lyase</keyword>
<dbReference type="OrthoDB" id="408373at2759"/>
<dbReference type="InterPro" id="IPR052897">
    <property type="entry name" value="Sec-Metab_Biosynth_Hydrolase"/>
</dbReference>
<dbReference type="EMBL" id="CM003103">
    <property type="protein sequence ID" value="KUI70850.1"/>
    <property type="molecule type" value="Genomic_DNA"/>
</dbReference>
<dbReference type="GO" id="GO:0016829">
    <property type="term" value="F:lyase activity"/>
    <property type="evidence" value="ECO:0007669"/>
    <property type="project" value="UniProtKB-KW"/>
</dbReference>
<feature type="chain" id="PRO_5008267105" evidence="1">
    <location>
        <begin position="27"/>
        <end position="565"/>
    </location>
</feature>
<dbReference type="Proteomes" id="UP000078559">
    <property type="component" value="Chromosome 6"/>
</dbReference>
<name>A0A194W474_CYTMA</name>
<dbReference type="Pfam" id="PF12697">
    <property type="entry name" value="Abhydrolase_6"/>
    <property type="match status" value="1"/>
</dbReference>
<dbReference type="PANTHER" id="PTHR37017">
    <property type="entry name" value="AB HYDROLASE-1 DOMAIN-CONTAINING PROTEIN-RELATED"/>
    <property type="match status" value="1"/>
</dbReference>
<evidence type="ECO:0000313" key="4">
    <source>
        <dbReference type="Proteomes" id="UP000078559"/>
    </source>
</evidence>
<gene>
    <name evidence="3" type="ORF">VM1G_06377</name>
</gene>
<dbReference type="Gene3D" id="3.40.50.1820">
    <property type="entry name" value="alpha/beta hydrolase"/>
    <property type="match status" value="1"/>
</dbReference>
<feature type="signal peptide" evidence="1">
    <location>
        <begin position="1"/>
        <end position="26"/>
    </location>
</feature>